<evidence type="ECO:0000256" key="1">
    <source>
        <dbReference type="SAM" id="MobiDB-lite"/>
    </source>
</evidence>
<dbReference type="OrthoDB" id="7307544at2"/>
<feature type="compositionally biased region" description="Polar residues" evidence="1">
    <location>
        <begin position="37"/>
        <end position="47"/>
    </location>
</feature>
<feature type="domain" description="DUF4167" evidence="2">
    <location>
        <begin position="25"/>
        <end position="78"/>
    </location>
</feature>
<evidence type="ECO:0000259" key="2">
    <source>
        <dbReference type="Pfam" id="PF13763"/>
    </source>
</evidence>
<dbReference type="EMBL" id="QYUL01000001">
    <property type="protein sequence ID" value="RJF84557.1"/>
    <property type="molecule type" value="Genomic_DNA"/>
</dbReference>
<keyword evidence="4" id="KW-1185">Reference proteome</keyword>
<organism evidence="3 4">
    <name type="scientific">Azospirillum cavernae</name>
    <dbReference type="NCBI Taxonomy" id="2320860"/>
    <lineage>
        <taxon>Bacteria</taxon>
        <taxon>Pseudomonadati</taxon>
        <taxon>Pseudomonadota</taxon>
        <taxon>Alphaproteobacteria</taxon>
        <taxon>Rhodospirillales</taxon>
        <taxon>Azospirillaceae</taxon>
        <taxon>Azospirillum</taxon>
    </lineage>
</organism>
<gene>
    <name evidence="3" type="ORF">D3877_08540</name>
</gene>
<dbReference type="Pfam" id="PF13763">
    <property type="entry name" value="DUF4167"/>
    <property type="match status" value="1"/>
</dbReference>
<dbReference type="AlphaFoldDB" id="A0A418W3I0"/>
<feature type="region of interest" description="Disordered" evidence="1">
    <location>
        <begin position="1"/>
        <end position="60"/>
    </location>
</feature>
<protein>
    <submittedName>
        <fullName evidence="3">DUF4167 domain-containing protein</fullName>
    </submittedName>
</protein>
<accession>A0A418W3I0</accession>
<dbReference type="InterPro" id="IPR025430">
    <property type="entry name" value="DUF4167"/>
</dbReference>
<name>A0A418W3I0_9PROT</name>
<dbReference type="RefSeq" id="WP_119830205.1">
    <property type="nucleotide sequence ID" value="NZ_QYUL01000001.1"/>
</dbReference>
<reference evidence="3 4" key="1">
    <citation type="submission" date="2018-09" db="EMBL/GenBank/DDBJ databases">
        <authorList>
            <person name="Zhu H."/>
        </authorList>
    </citation>
    <scope>NUCLEOTIDE SEQUENCE [LARGE SCALE GENOMIC DNA]</scope>
    <source>
        <strain evidence="3 4">K2W22B-5</strain>
    </source>
</reference>
<evidence type="ECO:0000313" key="4">
    <source>
        <dbReference type="Proteomes" id="UP000283458"/>
    </source>
</evidence>
<comment type="caution">
    <text evidence="3">The sequence shown here is derived from an EMBL/GenBank/DDBJ whole genome shotgun (WGS) entry which is preliminary data.</text>
</comment>
<dbReference type="Proteomes" id="UP000283458">
    <property type="component" value="Unassembled WGS sequence"/>
</dbReference>
<sequence>MAPPFPNRGRPPKPNFTKPRSYSESNPAAARPPPQANGSALQKQGQWLTRAADAERVGDGVEAERCRQYAEHWFRVSRGQD</sequence>
<evidence type="ECO:0000313" key="3">
    <source>
        <dbReference type="EMBL" id="RJF84557.1"/>
    </source>
</evidence>
<proteinExistence type="predicted"/>